<evidence type="ECO:0000313" key="2">
    <source>
        <dbReference type="Proteomes" id="UP000520767"/>
    </source>
</evidence>
<accession>A0A7W7PYW6</accession>
<dbReference type="Proteomes" id="UP000520767">
    <property type="component" value="Unassembled WGS sequence"/>
</dbReference>
<gene>
    <name evidence="1" type="ORF">FHR82_000024</name>
</gene>
<reference evidence="1 2" key="1">
    <citation type="submission" date="2020-08" db="EMBL/GenBank/DDBJ databases">
        <title>Genomic Encyclopedia of Type Strains, Phase III (KMG-III): the genomes of soil and plant-associated and newly described type strains.</title>
        <authorList>
            <person name="Whitman W."/>
        </authorList>
    </citation>
    <scope>NUCLEOTIDE SEQUENCE [LARGE SCALE GENOMIC DNA]</scope>
    <source>
        <strain evidence="1 2">CECT 8960</strain>
    </source>
</reference>
<protein>
    <submittedName>
        <fullName evidence="1">Septal ring factor EnvC (AmiA/AmiB activator)</fullName>
    </submittedName>
</protein>
<organism evidence="1 2">
    <name type="scientific">Actinophytocola algeriensis</name>
    <dbReference type="NCBI Taxonomy" id="1768010"/>
    <lineage>
        <taxon>Bacteria</taxon>
        <taxon>Bacillati</taxon>
        <taxon>Actinomycetota</taxon>
        <taxon>Actinomycetes</taxon>
        <taxon>Pseudonocardiales</taxon>
        <taxon>Pseudonocardiaceae</taxon>
    </lineage>
</organism>
<evidence type="ECO:0000313" key="1">
    <source>
        <dbReference type="EMBL" id="MBB4903814.1"/>
    </source>
</evidence>
<proteinExistence type="predicted"/>
<comment type="caution">
    <text evidence="1">The sequence shown here is derived from an EMBL/GenBank/DDBJ whole genome shotgun (WGS) entry which is preliminary data.</text>
</comment>
<keyword evidence="2" id="KW-1185">Reference proteome</keyword>
<name>A0A7W7PYW6_9PSEU</name>
<dbReference type="Gene3D" id="1.20.5.170">
    <property type="match status" value="1"/>
</dbReference>
<dbReference type="AlphaFoldDB" id="A0A7W7PYW6"/>
<dbReference type="RefSeq" id="WP_184808151.1">
    <property type="nucleotide sequence ID" value="NZ_JACHJQ010000001.1"/>
</dbReference>
<dbReference type="EMBL" id="JACHJQ010000001">
    <property type="protein sequence ID" value="MBB4903814.1"/>
    <property type="molecule type" value="Genomic_DNA"/>
</dbReference>
<sequence>MAFRSTAAELNRQYKQNKNDIEDLYKQGRKTEAKVDTLISRVDGLDGKADNLTTEVRALKSHVEERFDRLERLLEQPAHEHDPSLPPPDVQTLSLLNTKMNVYSRYTLDHMNELNNHKELFTAHDERFAAQDRRFDAIDGQMAEVLSILRSKSA</sequence>